<sequence length="107" mass="12465">MENFSTLIKFCQENICNVSKFKETCKEVRGKKSIFGNNNDKNKIFDMCDKIFKDPGKSKQFIEQLESQLSTHIEKVGAYVIKEVEEFEYPVARIIAAQRYPNIEMTT</sequence>
<name>A0ACA9S4N0_9GLOM</name>
<dbReference type="Proteomes" id="UP000789920">
    <property type="component" value="Unassembled WGS sequence"/>
</dbReference>
<comment type="caution">
    <text evidence="1">The sequence shown here is derived from an EMBL/GenBank/DDBJ whole genome shotgun (WGS) entry which is preliminary data.</text>
</comment>
<feature type="non-terminal residue" evidence="1">
    <location>
        <position position="107"/>
    </location>
</feature>
<keyword evidence="2" id="KW-1185">Reference proteome</keyword>
<dbReference type="EMBL" id="CAJVQC010091635">
    <property type="protein sequence ID" value="CAG8826087.1"/>
    <property type="molecule type" value="Genomic_DNA"/>
</dbReference>
<gene>
    <name evidence="1" type="ORF">RPERSI_LOCUS26648</name>
</gene>
<reference evidence="1" key="1">
    <citation type="submission" date="2021-06" db="EMBL/GenBank/DDBJ databases">
        <authorList>
            <person name="Kallberg Y."/>
            <person name="Tangrot J."/>
            <person name="Rosling A."/>
        </authorList>
    </citation>
    <scope>NUCLEOTIDE SEQUENCE</scope>
    <source>
        <strain evidence="1">MA461A</strain>
    </source>
</reference>
<organism evidence="1 2">
    <name type="scientific">Racocetra persica</name>
    <dbReference type="NCBI Taxonomy" id="160502"/>
    <lineage>
        <taxon>Eukaryota</taxon>
        <taxon>Fungi</taxon>
        <taxon>Fungi incertae sedis</taxon>
        <taxon>Mucoromycota</taxon>
        <taxon>Glomeromycotina</taxon>
        <taxon>Glomeromycetes</taxon>
        <taxon>Diversisporales</taxon>
        <taxon>Gigasporaceae</taxon>
        <taxon>Racocetra</taxon>
    </lineage>
</organism>
<protein>
    <submittedName>
        <fullName evidence="1">9139_t:CDS:1</fullName>
    </submittedName>
</protein>
<evidence type="ECO:0000313" key="2">
    <source>
        <dbReference type="Proteomes" id="UP000789920"/>
    </source>
</evidence>
<proteinExistence type="predicted"/>
<accession>A0ACA9S4N0</accession>
<evidence type="ECO:0000313" key="1">
    <source>
        <dbReference type="EMBL" id="CAG8826087.1"/>
    </source>
</evidence>